<evidence type="ECO:0000313" key="1">
    <source>
        <dbReference type="EMBL" id="KXT02062.1"/>
    </source>
</evidence>
<evidence type="ECO:0000313" key="2">
    <source>
        <dbReference type="Proteomes" id="UP000070133"/>
    </source>
</evidence>
<organism evidence="1 2">
    <name type="scientific">Pseudocercospora eumusae</name>
    <dbReference type="NCBI Taxonomy" id="321146"/>
    <lineage>
        <taxon>Eukaryota</taxon>
        <taxon>Fungi</taxon>
        <taxon>Dikarya</taxon>
        <taxon>Ascomycota</taxon>
        <taxon>Pezizomycotina</taxon>
        <taxon>Dothideomycetes</taxon>
        <taxon>Dothideomycetidae</taxon>
        <taxon>Mycosphaerellales</taxon>
        <taxon>Mycosphaerellaceae</taxon>
        <taxon>Pseudocercospora</taxon>
    </lineage>
</organism>
<proteinExistence type="predicted"/>
<dbReference type="Proteomes" id="UP000070133">
    <property type="component" value="Unassembled WGS sequence"/>
</dbReference>
<accession>A0A139HI32</accession>
<dbReference type="EMBL" id="LFZN01000046">
    <property type="protein sequence ID" value="KXT02062.1"/>
    <property type="molecule type" value="Genomic_DNA"/>
</dbReference>
<name>A0A139HI32_9PEZI</name>
<sequence>MKRLSNAGAELQPPKYANRLYSSSSFSAVTDDEDVSSPLASSSAPALASDLTSSSAAPALTLAAPFFLRGVGLDFFLSEPSSPSSRAAALEVRFLPLVGLGVAATPTSPSAKETG</sequence>
<dbReference type="AlphaFoldDB" id="A0A139HI32"/>
<comment type="caution">
    <text evidence="1">The sequence shown here is derived from an EMBL/GenBank/DDBJ whole genome shotgun (WGS) entry which is preliminary data.</text>
</comment>
<reference evidence="1 2" key="1">
    <citation type="submission" date="2015-07" db="EMBL/GenBank/DDBJ databases">
        <title>Comparative genomics of the Sigatoka disease complex on banana suggests a link between parallel evolutionary changes in Pseudocercospora fijiensis and Pseudocercospora eumusae and increased virulence on the banana host.</title>
        <authorList>
            <person name="Chang T.-C."/>
            <person name="Salvucci A."/>
            <person name="Crous P.W."/>
            <person name="Stergiopoulos I."/>
        </authorList>
    </citation>
    <scope>NUCLEOTIDE SEQUENCE [LARGE SCALE GENOMIC DNA]</scope>
    <source>
        <strain evidence="1 2">CBS 114824</strain>
    </source>
</reference>
<keyword evidence="2" id="KW-1185">Reference proteome</keyword>
<protein>
    <submittedName>
        <fullName evidence="1">Uncharacterized protein</fullName>
    </submittedName>
</protein>
<gene>
    <name evidence="1" type="ORF">AC578_6681</name>
</gene>